<dbReference type="SUPFAM" id="SSF143120">
    <property type="entry name" value="YefM-like"/>
    <property type="match status" value="1"/>
</dbReference>
<dbReference type="EMBL" id="AMAH01000067">
    <property type="protein sequence ID" value="EJX54215.1"/>
    <property type="molecule type" value="Genomic_DNA"/>
</dbReference>
<name>A0AAV3GXV9_ENTFC</name>
<protein>
    <recommendedName>
        <fullName evidence="2">Antitoxin</fullName>
    </recommendedName>
</protein>
<proteinExistence type="inferred from homology"/>
<reference evidence="3 4" key="1">
    <citation type="submission" date="2012-04" db="EMBL/GenBank/DDBJ databases">
        <authorList>
            <person name="Weinstock G."/>
            <person name="Sodergren E."/>
            <person name="Lobos E.A."/>
            <person name="Fulton L."/>
            <person name="Fulton R."/>
            <person name="Courtney L."/>
            <person name="Fronick C."/>
            <person name="O'Laughlin M."/>
            <person name="Godfrey J."/>
            <person name="Wilson R.M."/>
            <person name="Miner T."/>
            <person name="Farmer C."/>
            <person name="Delehaunty K."/>
            <person name="Cordes M."/>
            <person name="Minx P."/>
            <person name="Tomlinson C."/>
            <person name="Chen J."/>
            <person name="Wollam A."/>
            <person name="Pepin K.H."/>
            <person name="Bhonagiri V."/>
            <person name="Zhang X."/>
            <person name="Suruliraj S."/>
            <person name="Warren W."/>
            <person name="Mitreva M."/>
            <person name="Mardis E.R."/>
            <person name="Wilson R.K."/>
        </authorList>
    </citation>
    <scope>NUCLEOTIDE SEQUENCE [LARGE SCALE GENOMIC DNA]</scope>
    <source>
        <strain evidence="3 4">R496</strain>
    </source>
</reference>
<organism evidence="3 4">
    <name type="scientific">Enterococcus faecium R496</name>
    <dbReference type="NCBI Taxonomy" id="1134836"/>
    <lineage>
        <taxon>Bacteria</taxon>
        <taxon>Bacillati</taxon>
        <taxon>Bacillota</taxon>
        <taxon>Bacilli</taxon>
        <taxon>Lactobacillales</taxon>
        <taxon>Enterococcaceae</taxon>
        <taxon>Enterococcus</taxon>
    </lineage>
</organism>
<comment type="function">
    <text evidence="2">Antitoxin component of a type II toxin-antitoxin (TA) system.</text>
</comment>
<dbReference type="NCBIfam" id="TIGR01552">
    <property type="entry name" value="phd_fam"/>
    <property type="match status" value="1"/>
</dbReference>
<sequence length="111" mass="12811">MLYCIFLTYLIKYAIIISEKGGETMANTTMNPSTARKNFYQLLKEVNENHTEIEIISDRSGNNAVLIGLEDWRAIQETLFLEQTGTLDKVRDREKDDSSFTNIDDIDWEAL</sequence>
<gene>
    <name evidence="3" type="ORF">HMPREF1378_00881</name>
</gene>
<evidence type="ECO:0000256" key="1">
    <source>
        <dbReference type="ARBA" id="ARBA00009981"/>
    </source>
</evidence>
<evidence type="ECO:0000256" key="2">
    <source>
        <dbReference type="RuleBase" id="RU362080"/>
    </source>
</evidence>
<comment type="similarity">
    <text evidence="1 2">Belongs to the phD/YefM antitoxin family.</text>
</comment>
<dbReference type="Proteomes" id="UP000006402">
    <property type="component" value="Unassembled WGS sequence"/>
</dbReference>
<dbReference type="InterPro" id="IPR006442">
    <property type="entry name" value="Antitoxin_Phd/YefM"/>
</dbReference>
<dbReference type="PANTHER" id="PTHR33713">
    <property type="entry name" value="ANTITOXIN YAFN-RELATED"/>
    <property type="match status" value="1"/>
</dbReference>
<dbReference type="Pfam" id="PF02604">
    <property type="entry name" value="PhdYeFM_antitox"/>
    <property type="match status" value="1"/>
</dbReference>
<comment type="caution">
    <text evidence="3">The sequence shown here is derived from an EMBL/GenBank/DDBJ whole genome shotgun (WGS) entry which is preliminary data.</text>
</comment>
<evidence type="ECO:0000313" key="3">
    <source>
        <dbReference type="EMBL" id="EJX54215.1"/>
    </source>
</evidence>
<dbReference type="InterPro" id="IPR036165">
    <property type="entry name" value="YefM-like_sf"/>
</dbReference>
<accession>A0AAV3GXV9</accession>
<dbReference type="PANTHER" id="PTHR33713:SF6">
    <property type="entry name" value="ANTITOXIN YEFM"/>
    <property type="match status" value="1"/>
</dbReference>
<dbReference type="Gene3D" id="3.40.1620.10">
    <property type="entry name" value="YefM-like domain"/>
    <property type="match status" value="1"/>
</dbReference>
<dbReference type="InterPro" id="IPR051405">
    <property type="entry name" value="phD/YefM_antitoxin"/>
</dbReference>
<dbReference type="AlphaFoldDB" id="A0AAV3GXV9"/>
<evidence type="ECO:0000313" key="4">
    <source>
        <dbReference type="Proteomes" id="UP000006402"/>
    </source>
</evidence>